<accession>A0AA46HWG8</accession>
<gene>
    <name evidence="2" type="ORF">EV676_103385</name>
</gene>
<evidence type="ECO:0000313" key="2">
    <source>
        <dbReference type="EMBL" id="TCP08352.1"/>
    </source>
</evidence>
<name>A0AA46HWG8_9BURK</name>
<dbReference type="AlphaFoldDB" id="A0AA46HWG8"/>
<dbReference type="Proteomes" id="UP000294772">
    <property type="component" value="Unassembled WGS sequence"/>
</dbReference>
<reference evidence="2 3" key="1">
    <citation type="submission" date="2019-03" db="EMBL/GenBank/DDBJ databases">
        <title>Genomic Encyclopedia of Type Strains, Phase IV (KMG-IV): sequencing the most valuable type-strain genomes for metagenomic binning, comparative biology and taxonomic classification.</title>
        <authorList>
            <person name="Goeker M."/>
        </authorList>
    </citation>
    <scope>NUCLEOTIDE SEQUENCE [LARGE SCALE GENOMIC DNA]</scope>
    <source>
        <strain evidence="2 3">DSM 15264</strain>
    </source>
</reference>
<feature type="region of interest" description="Disordered" evidence="1">
    <location>
        <begin position="93"/>
        <end position="119"/>
    </location>
</feature>
<protein>
    <submittedName>
        <fullName evidence="2">Uncharacterized protein</fullName>
    </submittedName>
</protein>
<dbReference type="EMBL" id="SLXF01000003">
    <property type="protein sequence ID" value="TCP08352.1"/>
    <property type="molecule type" value="Genomic_DNA"/>
</dbReference>
<sequence length="119" mass="12810">MRHPSAFLASLLVGAALLGCDALGIESAETVAQRREAEGRALGAACRHAGRAIEDCYTLNPRADKAAIFAGWREMNDYMREYGIEAVEPKLARAPDKGRRRAAATAGDAGPYDEGRFTE</sequence>
<evidence type="ECO:0000256" key="1">
    <source>
        <dbReference type="SAM" id="MobiDB-lite"/>
    </source>
</evidence>
<proteinExistence type="predicted"/>
<dbReference type="RefSeq" id="WP_232529430.1">
    <property type="nucleotide sequence ID" value="NZ_CALFFA010000006.1"/>
</dbReference>
<organism evidence="2 3">
    <name type="scientific">Caldimonas thermodepolymerans</name>
    <dbReference type="NCBI Taxonomy" id="215580"/>
    <lineage>
        <taxon>Bacteria</taxon>
        <taxon>Pseudomonadati</taxon>
        <taxon>Pseudomonadota</taxon>
        <taxon>Betaproteobacteria</taxon>
        <taxon>Burkholderiales</taxon>
        <taxon>Sphaerotilaceae</taxon>
        <taxon>Caldimonas</taxon>
    </lineage>
</organism>
<evidence type="ECO:0000313" key="3">
    <source>
        <dbReference type="Proteomes" id="UP000294772"/>
    </source>
</evidence>
<dbReference type="PROSITE" id="PS51257">
    <property type="entry name" value="PROKAR_LIPOPROTEIN"/>
    <property type="match status" value="1"/>
</dbReference>
<comment type="caution">
    <text evidence="2">The sequence shown here is derived from an EMBL/GenBank/DDBJ whole genome shotgun (WGS) entry which is preliminary data.</text>
</comment>